<feature type="domain" description="VOC" evidence="1">
    <location>
        <begin position="4"/>
        <end position="136"/>
    </location>
</feature>
<dbReference type="EMBL" id="JAYGIM010000021">
    <property type="protein sequence ID" value="MEA5429421.1"/>
    <property type="molecule type" value="Genomic_DNA"/>
</dbReference>
<evidence type="ECO:0000313" key="3">
    <source>
        <dbReference type="Proteomes" id="UP001302222"/>
    </source>
</evidence>
<keyword evidence="3" id="KW-1185">Reference proteome</keyword>
<accession>A0ABU5SQ44</accession>
<dbReference type="PROSITE" id="PS51819">
    <property type="entry name" value="VOC"/>
    <property type="match status" value="1"/>
</dbReference>
<dbReference type="InterPro" id="IPR004360">
    <property type="entry name" value="Glyas_Fos-R_dOase_dom"/>
</dbReference>
<organism evidence="2 3">
    <name type="scientific">Arcicella lustrica</name>
    <dbReference type="NCBI Taxonomy" id="2984196"/>
    <lineage>
        <taxon>Bacteria</taxon>
        <taxon>Pseudomonadati</taxon>
        <taxon>Bacteroidota</taxon>
        <taxon>Cytophagia</taxon>
        <taxon>Cytophagales</taxon>
        <taxon>Flectobacillaceae</taxon>
        <taxon>Arcicella</taxon>
    </lineage>
</organism>
<dbReference type="Pfam" id="PF00903">
    <property type="entry name" value="Glyoxalase"/>
    <property type="match status" value="1"/>
</dbReference>
<evidence type="ECO:0000259" key="1">
    <source>
        <dbReference type="PROSITE" id="PS51819"/>
    </source>
</evidence>
<protein>
    <submittedName>
        <fullName evidence="2">VOC family protein</fullName>
    </submittedName>
</protein>
<evidence type="ECO:0000313" key="2">
    <source>
        <dbReference type="EMBL" id="MEA5429421.1"/>
    </source>
</evidence>
<dbReference type="InterPro" id="IPR037523">
    <property type="entry name" value="VOC_core"/>
</dbReference>
<dbReference type="RefSeq" id="WP_323689533.1">
    <property type="nucleotide sequence ID" value="NZ_JAYGIM010000021.1"/>
</dbReference>
<dbReference type="Gene3D" id="3.10.180.10">
    <property type="entry name" value="2,3-Dihydroxybiphenyl 1,2-Dioxygenase, domain 1"/>
    <property type="match status" value="1"/>
</dbReference>
<comment type="caution">
    <text evidence="2">The sequence shown here is derived from an EMBL/GenBank/DDBJ whole genome shotgun (WGS) entry which is preliminary data.</text>
</comment>
<dbReference type="InterPro" id="IPR029068">
    <property type="entry name" value="Glyas_Bleomycin-R_OHBP_Dase"/>
</dbReference>
<gene>
    <name evidence="2" type="ORF">VB798_22710</name>
</gene>
<dbReference type="SUPFAM" id="SSF54593">
    <property type="entry name" value="Glyoxalase/Bleomycin resistance protein/Dihydroxybiphenyl dioxygenase"/>
    <property type="match status" value="1"/>
</dbReference>
<dbReference type="Proteomes" id="UP001302222">
    <property type="component" value="Unassembled WGS sequence"/>
</dbReference>
<proteinExistence type="predicted"/>
<reference evidence="2 3" key="1">
    <citation type="submission" date="2023-12" db="EMBL/GenBank/DDBJ databases">
        <title>Novel species of the genus Arcicella isolated from rivers.</title>
        <authorList>
            <person name="Lu H."/>
        </authorList>
    </citation>
    <scope>NUCLEOTIDE SEQUENCE [LARGE SCALE GENOMIC DNA]</scope>
    <source>
        <strain evidence="2 3">DC25W</strain>
    </source>
</reference>
<name>A0ABU5SQ44_9BACT</name>
<sequence length="138" mass="16444">MKFRYHHTNFCTEDVPRLSNFYKTVFELTQIQDEEHGFTSTDTVNRYEGQVEFLTDGQVEFHIAIKDHNTGFRQNMPINPMQKGHYCFRTDDIEGFKKRLEELNIPYADYGKWALKGWYQVFFHDPDGNIIEVHQIGM</sequence>